<feature type="transmembrane region" description="Helical" evidence="1">
    <location>
        <begin position="75"/>
        <end position="94"/>
    </location>
</feature>
<sequence>MPSARRTVPFVFVAVMTIAAAVDWLDPQDRVPSLPEALVVGVSNRFDAFAFAEVTDFELPAPVGSHTDRHDSRLLSWWALIFSGLAYAFLGFCGTTSSSCALTQCKSDVEWPAKLGAIVGPTMFLLLMAANVVSRSLANSLAGSNTDNPFRMLLAWGFGLTSQGAASTIASLAVGLGPWAGVVTGLVYFTVHRPATALSARFGMSQRMAMVLSIILQIVGAMIGLLAAGERRASYILTAALMGAFGVGGVANVIEALP</sequence>
<accession>A0A3P3YPA6</accession>
<feature type="transmembrane region" description="Helical" evidence="1">
    <location>
        <begin position="208"/>
        <end position="229"/>
    </location>
</feature>
<keyword evidence="1" id="KW-0472">Membrane</keyword>
<dbReference type="AlphaFoldDB" id="A0A3P3YPA6"/>
<evidence type="ECO:0000256" key="2">
    <source>
        <dbReference type="SAM" id="SignalP"/>
    </source>
</evidence>
<evidence type="ECO:0000256" key="1">
    <source>
        <dbReference type="SAM" id="Phobius"/>
    </source>
</evidence>
<keyword evidence="3" id="KW-0496">Mitochondrion</keyword>
<feature type="transmembrane region" description="Helical" evidence="1">
    <location>
        <begin position="154"/>
        <end position="187"/>
    </location>
</feature>
<reference evidence="3 4" key="1">
    <citation type="submission" date="2018-03" db="EMBL/GenBank/DDBJ databases">
        <authorList>
            <person name="Fogelqvist J."/>
        </authorList>
    </citation>
    <scope>NUCLEOTIDE SEQUENCE [LARGE SCALE GENOMIC DNA]</scope>
</reference>
<gene>
    <name evidence="3" type="ORF">PLBR_LOCUS8855</name>
</gene>
<evidence type="ECO:0000313" key="4">
    <source>
        <dbReference type="Proteomes" id="UP000290189"/>
    </source>
</evidence>
<organism evidence="3 4">
    <name type="scientific">Plasmodiophora brassicae</name>
    <name type="common">Clubroot disease agent</name>
    <dbReference type="NCBI Taxonomy" id="37360"/>
    <lineage>
        <taxon>Eukaryota</taxon>
        <taxon>Sar</taxon>
        <taxon>Rhizaria</taxon>
        <taxon>Endomyxa</taxon>
        <taxon>Phytomyxea</taxon>
        <taxon>Plasmodiophorida</taxon>
        <taxon>Plasmodiophoridae</taxon>
        <taxon>Plasmodiophora</taxon>
    </lineage>
</organism>
<feature type="transmembrane region" description="Helical" evidence="1">
    <location>
        <begin position="235"/>
        <end position="254"/>
    </location>
</feature>
<keyword evidence="2" id="KW-0732">Signal</keyword>
<proteinExistence type="predicted"/>
<feature type="chain" id="PRO_5018333292" evidence="2">
    <location>
        <begin position="22"/>
        <end position="258"/>
    </location>
</feature>
<name>A0A3P3YPA6_PLABS</name>
<evidence type="ECO:0000313" key="3">
    <source>
        <dbReference type="EMBL" id="SPR01640.1"/>
    </source>
</evidence>
<dbReference type="Proteomes" id="UP000290189">
    <property type="component" value="Unassembled WGS sequence"/>
</dbReference>
<feature type="signal peptide" evidence="2">
    <location>
        <begin position="1"/>
        <end position="21"/>
    </location>
</feature>
<keyword evidence="1" id="KW-0812">Transmembrane</keyword>
<feature type="transmembrane region" description="Helical" evidence="1">
    <location>
        <begin position="115"/>
        <end position="134"/>
    </location>
</feature>
<protein>
    <submittedName>
        <fullName evidence="3">Uncharacterized protein</fullName>
    </submittedName>
</protein>
<keyword evidence="1" id="KW-1133">Transmembrane helix</keyword>
<geneLocation type="mitochondrion" evidence="3"/>
<dbReference type="EMBL" id="OVEO01000018">
    <property type="protein sequence ID" value="SPR01640.1"/>
    <property type="molecule type" value="Genomic_DNA"/>
</dbReference>